<feature type="domain" description="CENP-V/GFA" evidence="6">
    <location>
        <begin position="13"/>
        <end position="155"/>
    </location>
</feature>
<feature type="region of interest" description="Disordered" evidence="5">
    <location>
        <begin position="330"/>
        <end position="353"/>
    </location>
</feature>
<keyword evidence="4" id="KW-0456">Lyase</keyword>
<dbReference type="GO" id="GO:0016846">
    <property type="term" value="F:carbon-sulfur lyase activity"/>
    <property type="evidence" value="ECO:0007669"/>
    <property type="project" value="InterPro"/>
</dbReference>
<comment type="similarity">
    <text evidence="1">Belongs to the Gfa family.</text>
</comment>
<dbReference type="SUPFAM" id="SSF51316">
    <property type="entry name" value="Mss4-like"/>
    <property type="match status" value="3"/>
</dbReference>
<evidence type="ECO:0000256" key="2">
    <source>
        <dbReference type="ARBA" id="ARBA00022723"/>
    </source>
</evidence>
<dbReference type="InterPro" id="IPR011057">
    <property type="entry name" value="Mss4-like_sf"/>
</dbReference>
<dbReference type="OrthoDB" id="5422068at2759"/>
<dbReference type="AlphaFoldDB" id="A0A4Y7SNC3"/>
<evidence type="ECO:0000256" key="4">
    <source>
        <dbReference type="ARBA" id="ARBA00023239"/>
    </source>
</evidence>
<proteinExistence type="inferred from homology"/>
<evidence type="ECO:0000313" key="8">
    <source>
        <dbReference type="Proteomes" id="UP000298030"/>
    </source>
</evidence>
<dbReference type="Gene3D" id="3.90.1590.10">
    <property type="entry name" value="glutathione-dependent formaldehyde- activating enzyme (gfa)"/>
    <property type="match status" value="2"/>
</dbReference>
<protein>
    <recommendedName>
        <fullName evidence="6">CENP-V/GFA domain-containing protein</fullName>
    </recommendedName>
</protein>
<dbReference type="STRING" id="71717.A0A4Y7SNC3"/>
<dbReference type="InterPro" id="IPR006913">
    <property type="entry name" value="CENP-V/GFA"/>
</dbReference>
<reference evidence="7 8" key="1">
    <citation type="journal article" date="2019" name="Nat. Ecol. Evol.">
        <title>Megaphylogeny resolves global patterns of mushroom evolution.</title>
        <authorList>
            <person name="Varga T."/>
            <person name="Krizsan K."/>
            <person name="Foldi C."/>
            <person name="Dima B."/>
            <person name="Sanchez-Garcia M."/>
            <person name="Sanchez-Ramirez S."/>
            <person name="Szollosi G.J."/>
            <person name="Szarkandi J.G."/>
            <person name="Papp V."/>
            <person name="Albert L."/>
            <person name="Andreopoulos W."/>
            <person name="Angelini C."/>
            <person name="Antonin V."/>
            <person name="Barry K.W."/>
            <person name="Bougher N.L."/>
            <person name="Buchanan P."/>
            <person name="Buyck B."/>
            <person name="Bense V."/>
            <person name="Catcheside P."/>
            <person name="Chovatia M."/>
            <person name="Cooper J."/>
            <person name="Damon W."/>
            <person name="Desjardin D."/>
            <person name="Finy P."/>
            <person name="Geml J."/>
            <person name="Haridas S."/>
            <person name="Hughes K."/>
            <person name="Justo A."/>
            <person name="Karasinski D."/>
            <person name="Kautmanova I."/>
            <person name="Kiss B."/>
            <person name="Kocsube S."/>
            <person name="Kotiranta H."/>
            <person name="LaButti K.M."/>
            <person name="Lechner B.E."/>
            <person name="Liimatainen K."/>
            <person name="Lipzen A."/>
            <person name="Lukacs Z."/>
            <person name="Mihaltcheva S."/>
            <person name="Morgado L.N."/>
            <person name="Niskanen T."/>
            <person name="Noordeloos M.E."/>
            <person name="Ohm R.A."/>
            <person name="Ortiz-Santana B."/>
            <person name="Ovrebo C."/>
            <person name="Racz N."/>
            <person name="Riley R."/>
            <person name="Savchenko A."/>
            <person name="Shiryaev A."/>
            <person name="Soop K."/>
            <person name="Spirin V."/>
            <person name="Szebenyi C."/>
            <person name="Tomsovsky M."/>
            <person name="Tulloss R.E."/>
            <person name="Uehling J."/>
            <person name="Grigoriev I.V."/>
            <person name="Vagvolgyi C."/>
            <person name="Papp T."/>
            <person name="Martin F.M."/>
            <person name="Miettinen O."/>
            <person name="Hibbett D.S."/>
            <person name="Nagy L.G."/>
        </authorList>
    </citation>
    <scope>NUCLEOTIDE SEQUENCE [LARGE SCALE GENOMIC DNA]</scope>
    <source>
        <strain evidence="7 8">FP101781</strain>
    </source>
</reference>
<evidence type="ECO:0000256" key="3">
    <source>
        <dbReference type="ARBA" id="ARBA00022833"/>
    </source>
</evidence>
<sequence length="474" mass="52437">MTSRSPTPGPITYVKVACHCGLNELRAGFATDQLPISNDLCHCNTCRHSSGQLAVYHVSVSTLVCVDSDEPFHVDGHGGECPSPDGDGDLVAYRTSENAIRYFCSMCSAHLIFRYLGTPREEGEGGEREGAFWCVAAGALERTEGIVKVGYHIWVEDTLDGGLADHFRTLEGEDLPRYRRGPKSDEIALRWRSETLNQTPNSTNDDTLHISCHCQSNQYKITRPNFESYLPYSAYPDLLHPHDIAHLSKVRNSADVKWWLRPLGSSHPTKYFAGHCTCEYCRKTSGFEIQSWAYVPRSNILDQEGNSVVLQPPEKDEVAEMREELARIGVEGSGEGEKKVEAEPEDPRPKGLKQYISSPGRYREFCRTCGATVFAWQIGRPDLLCIAVGLVDESQAGARAESWFEWCYTRVGYAEQAISPKMVEALTSSLAAAGAEATKSREEENERAPIVSMSLQQKGGCDVVTSVEQVVVAA</sequence>
<evidence type="ECO:0000256" key="1">
    <source>
        <dbReference type="ARBA" id="ARBA00005495"/>
    </source>
</evidence>
<feature type="compositionally biased region" description="Basic and acidic residues" evidence="5">
    <location>
        <begin position="335"/>
        <end position="349"/>
    </location>
</feature>
<evidence type="ECO:0000259" key="6">
    <source>
        <dbReference type="PROSITE" id="PS51891"/>
    </source>
</evidence>
<keyword evidence="8" id="KW-1185">Reference proteome</keyword>
<dbReference type="GO" id="GO:0046872">
    <property type="term" value="F:metal ion binding"/>
    <property type="evidence" value="ECO:0007669"/>
    <property type="project" value="UniProtKB-KW"/>
</dbReference>
<dbReference type="PANTHER" id="PTHR33337">
    <property type="entry name" value="GFA DOMAIN-CONTAINING PROTEIN"/>
    <property type="match status" value="1"/>
</dbReference>
<dbReference type="EMBL" id="QPFP01000079">
    <property type="protein sequence ID" value="TEB23356.1"/>
    <property type="molecule type" value="Genomic_DNA"/>
</dbReference>
<evidence type="ECO:0000313" key="7">
    <source>
        <dbReference type="EMBL" id="TEB23356.1"/>
    </source>
</evidence>
<accession>A0A4Y7SNC3</accession>
<gene>
    <name evidence="7" type="ORF">FA13DRAFT_1418703</name>
</gene>
<organism evidence="7 8">
    <name type="scientific">Coprinellus micaceus</name>
    <name type="common">Glistening ink-cap mushroom</name>
    <name type="synonym">Coprinus micaceus</name>
    <dbReference type="NCBI Taxonomy" id="71717"/>
    <lineage>
        <taxon>Eukaryota</taxon>
        <taxon>Fungi</taxon>
        <taxon>Dikarya</taxon>
        <taxon>Basidiomycota</taxon>
        <taxon>Agaricomycotina</taxon>
        <taxon>Agaricomycetes</taxon>
        <taxon>Agaricomycetidae</taxon>
        <taxon>Agaricales</taxon>
        <taxon>Agaricineae</taxon>
        <taxon>Psathyrellaceae</taxon>
        <taxon>Coprinellus</taxon>
    </lineage>
</organism>
<dbReference type="Proteomes" id="UP000298030">
    <property type="component" value="Unassembled WGS sequence"/>
</dbReference>
<dbReference type="PANTHER" id="PTHR33337:SF31">
    <property type="entry name" value="DUF636 DOMAIN PROTEIN (AFU_ORTHOLOGUE AFUA_2G12650)"/>
    <property type="match status" value="1"/>
</dbReference>
<evidence type="ECO:0000256" key="5">
    <source>
        <dbReference type="SAM" id="MobiDB-lite"/>
    </source>
</evidence>
<comment type="caution">
    <text evidence="7">The sequence shown here is derived from an EMBL/GenBank/DDBJ whole genome shotgun (WGS) entry which is preliminary data.</text>
</comment>
<dbReference type="PROSITE" id="PS51891">
    <property type="entry name" value="CENP_V_GFA"/>
    <property type="match status" value="1"/>
</dbReference>
<keyword evidence="2" id="KW-0479">Metal-binding</keyword>
<keyword evidence="3" id="KW-0862">Zinc</keyword>
<name>A0A4Y7SNC3_COPMI</name>